<protein>
    <submittedName>
        <fullName evidence="5">Helix-turn-helix domain-containing protein</fullName>
    </submittedName>
</protein>
<dbReference type="GO" id="GO:0003700">
    <property type="term" value="F:DNA-binding transcription factor activity"/>
    <property type="evidence" value="ECO:0007669"/>
    <property type="project" value="InterPro"/>
</dbReference>
<sequence>MRHWINRMRRLANRELARHAEHRNQMESSLKRSATRMRGRMPSQFRLDLSVAPGNAREFDLWRGGMSPLFALDAADAEARSSFAVQMTSYQFADVAIVSGRSSAATFERTAPLIARSGVDNISLVVYAEGGCAFDAEGRAAEVRAGDVCFLDLSRPSSLRSPNYESLTLILPRDALQPYLADLDGLHGRVLQKKNPLNAMLVGHLQTLFAEASALSLADGRAAVNGTAALIAAFAGPSANGRDVIARSESAASMVSFRRFIEANLHDPELGPEFICRKLGVSRAKLYRTFEPMGGVSSYIQQRRLGRAHQLITDPAHAHQRIGVIAARCGFGSISVFSRAFRQAFGLPPTEMREALERAEFADVVFSGEAGFGTMSRWLLGLDTGGR</sequence>
<proteinExistence type="predicted"/>
<dbReference type="InterPro" id="IPR018060">
    <property type="entry name" value="HTH_AraC"/>
</dbReference>
<dbReference type="InterPro" id="IPR020449">
    <property type="entry name" value="Tscrpt_reg_AraC-type_HTH"/>
</dbReference>
<feature type="domain" description="HTH araC/xylS-type" evidence="4">
    <location>
        <begin position="255"/>
        <end position="355"/>
    </location>
</feature>
<dbReference type="Pfam" id="PF14525">
    <property type="entry name" value="AraC_binding_2"/>
    <property type="match status" value="1"/>
</dbReference>
<dbReference type="AlphaFoldDB" id="A0A844SZB0"/>
<dbReference type="SUPFAM" id="SSF46689">
    <property type="entry name" value="Homeodomain-like"/>
    <property type="match status" value="1"/>
</dbReference>
<dbReference type="InterPro" id="IPR035418">
    <property type="entry name" value="AraC-bd_2"/>
</dbReference>
<dbReference type="PROSITE" id="PS00041">
    <property type="entry name" value="HTH_ARAC_FAMILY_1"/>
    <property type="match status" value="1"/>
</dbReference>
<evidence type="ECO:0000256" key="3">
    <source>
        <dbReference type="ARBA" id="ARBA00023163"/>
    </source>
</evidence>
<dbReference type="InterPro" id="IPR050204">
    <property type="entry name" value="AraC_XylS_family_regulators"/>
</dbReference>
<dbReference type="PANTHER" id="PTHR46796">
    <property type="entry name" value="HTH-TYPE TRANSCRIPTIONAL ACTIVATOR RHAS-RELATED"/>
    <property type="match status" value="1"/>
</dbReference>
<dbReference type="InterPro" id="IPR018062">
    <property type="entry name" value="HTH_AraC-typ_CS"/>
</dbReference>
<name>A0A844SZB0_9BRAD</name>
<evidence type="ECO:0000256" key="2">
    <source>
        <dbReference type="ARBA" id="ARBA00023125"/>
    </source>
</evidence>
<keyword evidence="3" id="KW-0804">Transcription</keyword>
<dbReference type="Proteomes" id="UP000436468">
    <property type="component" value="Unassembled WGS sequence"/>
</dbReference>
<organism evidence="5 6">
    <name type="scientific">Bradyrhizobium pachyrhizi</name>
    <dbReference type="NCBI Taxonomy" id="280333"/>
    <lineage>
        <taxon>Bacteria</taxon>
        <taxon>Pseudomonadati</taxon>
        <taxon>Pseudomonadota</taxon>
        <taxon>Alphaproteobacteria</taxon>
        <taxon>Hyphomicrobiales</taxon>
        <taxon>Nitrobacteraceae</taxon>
        <taxon>Bradyrhizobium</taxon>
    </lineage>
</organism>
<comment type="caution">
    <text evidence="5">The sequence shown here is derived from an EMBL/GenBank/DDBJ whole genome shotgun (WGS) entry which is preliminary data.</text>
</comment>
<evidence type="ECO:0000313" key="6">
    <source>
        <dbReference type="Proteomes" id="UP000436468"/>
    </source>
</evidence>
<dbReference type="InterPro" id="IPR009057">
    <property type="entry name" value="Homeodomain-like_sf"/>
</dbReference>
<dbReference type="PANTHER" id="PTHR46796:SF6">
    <property type="entry name" value="ARAC SUBFAMILY"/>
    <property type="match status" value="1"/>
</dbReference>
<keyword evidence="1" id="KW-0805">Transcription regulation</keyword>
<dbReference type="GO" id="GO:0043565">
    <property type="term" value="F:sequence-specific DNA binding"/>
    <property type="evidence" value="ECO:0007669"/>
    <property type="project" value="InterPro"/>
</dbReference>
<evidence type="ECO:0000313" key="5">
    <source>
        <dbReference type="EMBL" id="MVT69184.1"/>
    </source>
</evidence>
<dbReference type="EMBL" id="WQNF01000027">
    <property type="protein sequence ID" value="MVT69184.1"/>
    <property type="molecule type" value="Genomic_DNA"/>
</dbReference>
<dbReference type="Gene3D" id="1.10.10.60">
    <property type="entry name" value="Homeodomain-like"/>
    <property type="match status" value="1"/>
</dbReference>
<keyword evidence="6" id="KW-1185">Reference proteome</keyword>
<dbReference type="PROSITE" id="PS01124">
    <property type="entry name" value="HTH_ARAC_FAMILY_2"/>
    <property type="match status" value="1"/>
</dbReference>
<accession>A0A844SZB0</accession>
<evidence type="ECO:0000256" key="1">
    <source>
        <dbReference type="ARBA" id="ARBA00023015"/>
    </source>
</evidence>
<dbReference type="Pfam" id="PF12833">
    <property type="entry name" value="HTH_18"/>
    <property type="match status" value="1"/>
</dbReference>
<reference evidence="5 6" key="1">
    <citation type="submission" date="2019-12" db="EMBL/GenBank/DDBJ databases">
        <title>Draft genome sequences Bradyrhizobium cajani AMBPC1010, Bradyrhizobium pachyrhizi AMBPC1040 and Bradyrhizobium yuanmingense ALSPC3051, three plant growth promoting strains isolated from nodules of Cajanus cajan L. in Dominican Republic.</title>
        <authorList>
            <person name="Flores-Felix J.D."/>
            <person name="Araujo J."/>
            <person name="Diaz-Alcantara C."/>
            <person name="Gonzalez-Andres F."/>
            <person name="Velazquez E."/>
        </authorList>
    </citation>
    <scope>NUCLEOTIDE SEQUENCE [LARGE SCALE GENOMIC DNA]</scope>
    <source>
        <strain evidence="5 6">1040</strain>
    </source>
</reference>
<dbReference type="SMART" id="SM00342">
    <property type="entry name" value="HTH_ARAC"/>
    <property type="match status" value="1"/>
</dbReference>
<gene>
    <name evidence="5" type="ORF">GPL21_29260</name>
</gene>
<evidence type="ECO:0000259" key="4">
    <source>
        <dbReference type="PROSITE" id="PS01124"/>
    </source>
</evidence>
<dbReference type="PRINTS" id="PR00032">
    <property type="entry name" value="HTHARAC"/>
</dbReference>
<keyword evidence="2" id="KW-0238">DNA-binding</keyword>